<evidence type="ECO:0000256" key="3">
    <source>
        <dbReference type="SAM" id="MobiDB-lite"/>
    </source>
</evidence>
<comment type="similarity">
    <text evidence="1">Belongs to the bacterial solute-binding protein 1 family.</text>
</comment>
<dbReference type="InterPro" id="IPR006059">
    <property type="entry name" value="SBP"/>
</dbReference>
<protein>
    <recommendedName>
        <fullName evidence="6">ABC transporter substrate-binding protein</fullName>
    </recommendedName>
</protein>
<gene>
    <name evidence="4" type="ORF">C1I95_05355</name>
</gene>
<dbReference type="AlphaFoldDB" id="A0A2W2EDY2"/>
<dbReference type="PANTHER" id="PTHR43649">
    <property type="entry name" value="ARABINOSE-BINDING PROTEIN-RELATED"/>
    <property type="match status" value="1"/>
</dbReference>
<feature type="compositionally biased region" description="Low complexity" evidence="3">
    <location>
        <begin position="19"/>
        <end position="28"/>
    </location>
</feature>
<evidence type="ECO:0008006" key="6">
    <source>
        <dbReference type="Google" id="ProtNLM"/>
    </source>
</evidence>
<name>A0A2W2EDY2_9ACTN</name>
<reference evidence="4 5" key="1">
    <citation type="submission" date="2018-01" db="EMBL/GenBank/DDBJ databases">
        <title>Draft genome sequence of Jishengella sp. NA12.</title>
        <authorList>
            <person name="Sahin N."/>
            <person name="Ay H."/>
            <person name="Saygin H."/>
        </authorList>
    </citation>
    <scope>NUCLEOTIDE SEQUENCE [LARGE SCALE GENOMIC DNA]</scope>
    <source>
        <strain evidence="4 5">NA12</strain>
    </source>
</reference>
<dbReference type="InterPro" id="IPR050490">
    <property type="entry name" value="Bact_solute-bd_prot1"/>
</dbReference>
<organism evidence="4 5">
    <name type="scientific">Micromonospora craterilacus</name>
    <dbReference type="NCBI Taxonomy" id="1655439"/>
    <lineage>
        <taxon>Bacteria</taxon>
        <taxon>Bacillati</taxon>
        <taxon>Actinomycetota</taxon>
        <taxon>Actinomycetes</taxon>
        <taxon>Micromonosporales</taxon>
        <taxon>Micromonosporaceae</taxon>
        <taxon>Micromonospora</taxon>
    </lineage>
</organism>
<sequence length="487" mass="51839">MPARGAGGRPARRSRRGTPQRPGRPGVPAGFPRRHGAALLGRRRGADRAGRPGTGRVRGAPVTATGRLRRRTLLRAAAAATAAGAGGCARGTRPVQVAVVWSGSELARFREVVAGFSAPVQVVGVGNDIDAFLAARQLAGTSPDVAMLSRPGLVVEYARRGWLTEVTPAASYAVPAGMADLLTADGRRYGVWIKAAHKSLFWYLPSMLAEPPRTWDALVALTRRLGARHRAGTGPAPLAVGAADGWVLTDWFENVLADIAGPGGYAALARGDGDWQDRPVRQALDRLAELWSIDGAFPGGGRRALLTQFEESVIQVVHHRDATMVFEGDFVDAVGTRFRRGTEELAAFRFPGARIADQPLIVGGDAAVVFAGSAGGVELVRWLSDAAAFRPWLEAGGYLSPNLAVPADSYRDPVRRRLAVELRDAETVQFDLSDQLSGTFTGTDGVGIWRIMQDFFMDVTDGVSAAEAVRRATGQLAETARTAGRQR</sequence>
<accession>A0A2W2EDY2</accession>
<dbReference type="SUPFAM" id="SSF53850">
    <property type="entry name" value="Periplasmic binding protein-like II"/>
    <property type="match status" value="1"/>
</dbReference>
<dbReference type="Gene3D" id="3.40.190.10">
    <property type="entry name" value="Periplasmic binding protein-like II"/>
    <property type="match status" value="2"/>
</dbReference>
<evidence type="ECO:0000256" key="2">
    <source>
        <dbReference type="ARBA" id="ARBA00022448"/>
    </source>
</evidence>
<evidence type="ECO:0000313" key="4">
    <source>
        <dbReference type="EMBL" id="PZG22422.1"/>
    </source>
</evidence>
<evidence type="ECO:0000256" key="1">
    <source>
        <dbReference type="ARBA" id="ARBA00008520"/>
    </source>
</evidence>
<dbReference type="Proteomes" id="UP000248924">
    <property type="component" value="Unassembled WGS sequence"/>
</dbReference>
<feature type="region of interest" description="Disordered" evidence="3">
    <location>
        <begin position="1"/>
        <end position="60"/>
    </location>
</feature>
<evidence type="ECO:0000313" key="5">
    <source>
        <dbReference type="Proteomes" id="UP000248924"/>
    </source>
</evidence>
<keyword evidence="2" id="KW-0813">Transport</keyword>
<feature type="compositionally biased region" description="Basic residues" evidence="3">
    <location>
        <begin position="32"/>
        <end position="43"/>
    </location>
</feature>
<dbReference type="Pfam" id="PF01547">
    <property type="entry name" value="SBP_bac_1"/>
    <property type="match status" value="1"/>
</dbReference>
<dbReference type="PANTHER" id="PTHR43649:SF29">
    <property type="entry name" value="OSMOPROTECTIVE COMPOUNDS-BINDING PROTEIN GGTB"/>
    <property type="match status" value="1"/>
</dbReference>
<dbReference type="EMBL" id="POTY01000019">
    <property type="protein sequence ID" value="PZG22422.1"/>
    <property type="molecule type" value="Genomic_DNA"/>
</dbReference>
<comment type="caution">
    <text evidence="4">The sequence shown here is derived from an EMBL/GenBank/DDBJ whole genome shotgun (WGS) entry which is preliminary data.</text>
</comment>
<proteinExistence type="inferred from homology"/>
<keyword evidence="5" id="KW-1185">Reference proteome</keyword>